<dbReference type="EMBL" id="BGZK01000959">
    <property type="protein sequence ID" value="GBP66514.1"/>
    <property type="molecule type" value="Genomic_DNA"/>
</dbReference>
<reference evidence="1 2" key="1">
    <citation type="journal article" date="2019" name="Commun. Biol.">
        <title>The bagworm genome reveals a unique fibroin gene that provides high tensile strength.</title>
        <authorList>
            <person name="Kono N."/>
            <person name="Nakamura H."/>
            <person name="Ohtoshi R."/>
            <person name="Tomita M."/>
            <person name="Numata K."/>
            <person name="Arakawa K."/>
        </authorList>
    </citation>
    <scope>NUCLEOTIDE SEQUENCE [LARGE SCALE GENOMIC DNA]</scope>
</reference>
<protein>
    <submittedName>
        <fullName evidence="1">Uncharacterized protein</fullName>
    </submittedName>
</protein>
<dbReference type="Proteomes" id="UP000299102">
    <property type="component" value="Unassembled WGS sequence"/>
</dbReference>
<evidence type="ECO:0000313" key="2">
    <source>
        <dbReference type="Proteomes" id="UP000299102"/>
    </source>
</evidence>
<name>A0A4C1XV98_EUMVA</name>
<sequence>MGKTNYRRVRAVLTIHGPPPSRCIRWVRYEWERFTKIYDYIADNPNTGPQLVVLEKRPSIRLSFSRNVLNEKDSFIERERERERDSCLMRRARPAALNINAKEDEVLLQNAPDNTSVGVGLNNETGY</sequence>
<proteinExistence type="predicted"/>
<comment type="caution">
    <text evidence="1">The sequence shown here is derived from an EMBL/GenBank/DDBJ whole genome shotgun (WGS) entry which is preliminary data.</text>
</comment>
<keyword evidence="2" id="KW-1185">Reference proteome</keyword>
<gene>
    <name evidence="1" type="ORF">EVAR_54008_1</name>
</gene>
<accession>A0A4C1XV98</accession>
<dbReference type="AlphaFoldDB" id="A0A4C1XV98"/>
<organism evidence="1 2">
    <name type="scientific">Eumeta variegata</name>
    <name type="common">Bagworm moth</name>
    <name type="synonym">Eumeta japonica</name>
    <dbReference type="NCBI Taxonomy" id="151549"/>
    <lineage>
        <taxon>Eukaryota</taxon>
        <taxon>Metazoa</taxon>
        <taxon>Ecdysozoa</taxon>
        <taxon>Arthropoda</taxon>
        <taxon>Hexapoda</taxon>
        <taxon>Insecta</taxon>
        <taxon>Pterygota</taxon>
        <taxon>Neoptera</taxon>
        <taxon>Endopterygota</taxon>
        <taxon>Lepidoptera</taxon>
        <taxon>Glossata</taxon>
        <taxon>Ditrysia</taxon>
        <taxon>Tineoidea</taxon>
        <taxon>Psychidae</taxon>
        <taxon>Oiketicinae</taxon>
        <taxon>Eumeta</taxon>
    </lineage>
</organism>
<evidence type="ECO:0000313" key="1">
    <source>
        <dbReference type="EMBL" id="GBP66514.1"/>
    </source>
</evidence>